<evidence type="ECO:0000313" key="3">
    <source>
        <dbReference type="EMBL" id="MCJ2185133.1"/>
    </source>
</evidence>
<comment type="caution">
    <text evidence="3">The sequence shown here is derived from an EMBL/GenBank/DDBJ whole genome shotgun (WGS) entry which is preliminary data.</text>
</comment>
<dbReference type="Proteomes" id="UP001162881">
    <property type="component" value="Unassembled WGS sequence"/>
</dbReference>
<name>A0ABT0BJU5_9SPHN</name>
<accession>A0ABT0BJU5</accession>
<feature type="transmembrane region" description="Helical" evidence="2">
    <location>
        <begin position="48"/>
        <end position="68"/>
    </location>
</feature>
<dbReference type="EMBL" id="JALHLF010000234">
    <property type="protein sequence ID" value="MCJ2185133.1"/>
    <property type="molecule type" value="Genomic_DNA"/>
</dbReference>
<organism evidence="3 4">
    <name type="scientific">Novosphingobium organovorum</name>
    <dbReference type="NCBI Taxonomy" id="2930092"/>
    <lineage>
        <taxon>Bacteria</taxon>
        <taxon>Pseudomonadati</taxon>
        <taxon>Pseudomonadota</taxon>
        <taxon>Alphaproteobacteria</taxon>
        <taxon>Sphingomonadales</taxon>
        <taxon>Sphingomonadaceae</taxon>
        <taxon>Novosphingobium</taxon>
    </lineage>
</organism>
<keyword evidence="2" id="KW-0472">Membrane</keyword>
<proteinExistence type="predicted"/>
<reference evidence="3" key="1">
    <citation type="submission" date="2022-03" db="EMBL/GenBank/DDBJ databases">
        <title>Identification of a novel bacterium isolated from mangrove sediments.</title>
        <authorList>
            <person name="Pan X."/>
        </authorList>
    </citation>
    <scope>NUCLEOTIDE SEQUENCE</scope>
    <source>
        <strain evidence="3">B1949</strain>
    </source>
</reference>
<gene>
    <name evidence="3" type="ORF">MTR62_20940</name>
</gene>
<keyword evidence="4" id="KW-1185">Reference proteome</keyword>
<sequence>MVSKSAAGDGLGAKGARDPREESGAEVIDLATRNVLPQVSQRRKGDGLGMAAGVLIVGALGALTLWTMSDARKGAVAPQPVVTPAPPPITPP</sequence>
<feature type="non-terminal residue" evidence="3">
    <location>
        <position position="92"/>
    </location>
</feature>
<feature type="region of interest" description="Disordered" evidence="1">
    <location>
        <begin position="1"/>
        <end position="26"/>
    </location>
</feature>
<protein>
    <submittedName>
        <fullName evidence="3">Type VI secretion protein</fullName>
    </submittedName>
</protein>
<evidence type="ECO:0000313" key="4">
    <source>
        <dbReference type="Proteomes" id="UP001162881"/>
    </source>
</evidence>
<evidence type="ECO:0000256" key="1">
    <source>
        <dbReference type="SAM" id="MobiDB-lite"/>
    </source>
</evidence>
<keyword evidence="2" id="KW-0812">Transmembrane</keyword>
<evidence type="ECO:0000256" key="2">
    <source>
        <dbReference type="SAM" id="Phobius"/>
    </source>
</evidence>
<keyword evidence="2" id="KW-1133">Transmembrane helix</keyword>